<reference evidence="1 2" key="1">
    <citation type="journal article" date="2017" name="Syst. Appl. Microbiol.">
        <title>Soybeans inoculated with root zone soils of Canadian native legumes harbour diverse and novel Bradyrhizobium spp. that possess agricultural potential.</title>
        <authorList>
            <person name="Bromfield E.S.P."/>
            <person name="Cloutier S."/>
            <person name="Tambong J.T."/>
            <person name="Tran Thi T.V."/>
        </authorList>
    </citation>
    <scope>NUCLEOTIDE SEQUENCE [LARGE SCALE GENOMIC DNA]</scope>
    <source>
        <strain evidence="1 2">39S1MB</strain>
    </source>
</reference>
<dbReference type="AlphaFoldDB" id="A0A2U8PYJ1"/>
<gene>
    <name evidence="1" type="ORF">CIT40_24320</name>
</gene>
<protein>
    <submittedName>
        <fullName evidence="1">Uncharacterized protein</fullName>
    </submittedName>
</protein>
<dbReference type="KEGG" id="brq:CIT40_24320"/>
<keyword evidence="2" id="KW-1185">Reference proteome</keyword>
<organism evidence="1 2">
    <name type="scientific">Bradyrhizobium amphicarpaeae</name>
    <dbReference type="NCBI Taxonomy" id="1404768"/>
    <lineage>
        <taxon>Bacteria</taxon>
        <taxon>Pseudomonadati</taxon>
        <taxon>Pseudomonadota</taxon>
        <taxon>Alphaproteobacteria</taxon>
        <taxon>Hyphomicrobiales</taxon>
        <taxon>Nitrobacteraceae</taxon>
        <taxon>Bradyrhizobium</taxon>
    </lineage>
</organism>
<proteinExistence type="predicted"/>
<dbReference type="Proteomes" id="UP000215884">
    <property type="component" value="Chromosome"/>
</dbReference>
<dbReference type="Gene3D" id="3.40.50.450">
    <property type="match status" value="1"/>
</dbReference>
<reference evidence="1 2" key="2">
    <citation type="journal article" date="2019" name="Int. J. Syst. Evol. Microbiol.">
        <title>Description and complete genome sequence of Bradyrhizobium amphicarpaeae sp. nov., harbouring photosystem and nitrogen-fixation genes.</title>
        <authorList>
            <person name="Bromfield E.S.P."/>
            <person name="Cloutier S."/>
            <person name="Nguyen H.D.T."/>
        </authorList>
    </citation>
    <scope>NUCLEOTIDE SEQUENCE [LARGE SCALE GENOMIC DNA]</scope>
    <source>
        <strain evidence="1 2">39S1MB</strain>
    </source>
</reference>
<name>A0A2U8PYJ1_9BRAD</name>
<accession>A0A2U8PYJ1</accession>
<sequence>MAGKYKVLRADELPNPGSISHQIIKWLYDADLVVADLTGANPNVVYELAIRHSFNKTSIHLINQAETIPFDLKDERTIIFNIEDLDSIDGCKKELIKNIREINRKGFKYSSPVFRVLGVEAATAQEREEFLETMVDKLESIASDVSSIETDVSMIDLSDVEKGMSQLSKELYDIKLDVQKLVDRAK</sequence>
<dbReference type="EMBL" id="CP029426">
    <property type="protein sequence ID" value="AWM02844.1"/>
    <property type="molecule type" value="Genomic_DNA"/>
</dbReference>
<evidence type="ECO:0000313" key="2">
    <source>
        <dbReference type="Proteomes" id="UP000215884"/>
    </source>
</evidence>
<evidence type="ECO:0000313" key="1">
    <source>
        <dbReference type="EMBL" id="AWM02844.1"/>
    </source>
</evidence>